<name>A0A0M3I185_ASCLU</name>
<organism evidence="1 2">
    <name type="scientific">Ascaris lumbricoides</name>
    <name type="common">Giant roundworm</name>
    <dbReference type="NCBI Taxonomy" id="6252"/>
    <lineage>
        <taxon>Eukaryota</taxon>
        <taxon>Metazoa</taxon>
        <taxon>Ecdysozoa</taxon>
        <taxon>Nematoda</taxon>
        <taxon>Chromadorea</taxon>
        <taxon>Rhabditida</taxon>
        <taxon>Spirurina</taxon>
        <taxon>Ascaridomorpha</taxon>
        <taxon>Ascaridoidea</taxon>
        <taxon>Ascarididae</taxon>
        <taxon>Ascaris</taxon>
    </lineage>
</organism>
<protein>
    <submittedName>
        <fullName evidence="2">Uncharacterized protein</fullName>
    </submittedName>
</protein>
<evidence type="ECO:0000313" key="2">
    <source>
        <dbReference type="WBParaSite" id="ALUE_0001000401-mRNA-1"/>
    </source>
</evidence>
<dbReference type="WBParaSite" id="ALUE_0001000401-mRNA-1">
    <property type="protein sequence ID" value="ALUE_0001000401-mRNA-1"/>
    <property type="gene ID" value="ALUE_0001000401"/>
</dbReference>
<evidence type="ECO:0000313" key="1">
    <source>
        <dbReference type="Proteomes" id="UP000036681"/>
    </source>
</evidence>
<accession>A0A0M3I185</accession>
<sequence>MTWKFTEEATCTKLRSFNLAAPALMVPQLKLHRCNASKEELDTGAYWFRPGVLAEVLNRSRLSSQLCPVSRPNGTVTSHLLWPCPTLMANFCEHPQKLCNTRRSKCQWGSNLST</sequence>
<keyword evidence="1" id="KW-1185">Reference proteome</keyword>
<reference evidence="2" key="1">
    <citation type="submission" date="2017-02" db="UniProtKB">
        <authorList>
            <consortium name="WormBaseParasite"/>
        </authorList>
    </citation>
    <scope>IDENTIFICATION</scope>
</reference>
<dbReference type="Proteomes" id="UP000036681">
    <property type="component" value="Unplaced"/>
</dbReference>
<dbReference type="AlphaFoldDB" id="A0A0M3I185"/>
<proteinExistence type="predicted"/>